<keyword evidence="3" id="KW-1185">Reference proteome</keyword>
<dbReference type="EMBL" id="VLLC01000032">
    <property type="protein sequence ID" value="TWI66053.1"/>
    <property type="molecule type" value="Genomic_DNA"/>
</dbReference>
<name>A0A562RAX2_9BACT</name>
<evidence type="ECO:0000256" key="1">
    <source>
        <dbReference type="SAM" id="Phobius"/>
    </source>
</evidence>
<evidence type="ECO:0000313" key="3">
    <source>
        <dbReference type="Proteomes" id="UP000318307"/>
    </source>
</evidence>
<gene>
    <name evidence="2" type="ORF">LZ24_02964</name>
</gene>
<protein>
    <submittedName>
        <fullName evidence="2">Uncharacterized protein</fullName>
    </submittedName>
</protein>
<dbReference type="AlphaFoldDB" id="A0A562RAX2"/>
<comment type="caution">
    <text evidence="2">The sequence shown here is derived from an EMBL/GenBank/DDBJ whole genome shotgun (WGS) entry which is preliminary data.</text>
</comment>
<keyword evidence="1" id="KW-0472">Membrane</keyword>
<evidence type="ECO:0000313" key="2">
    <source>
        <dbReference type="EMBL" id="TWI66053.1"/>
    </source>
</evidence>
<dbReference type="Proteomes" id="UP000318307">
    <property type="component" value="Unassembled WGS sequence"/>
</dbReference>
<accession>A0A562RAX2</accession>
<proteinExistence type="predicted"/>
<feature type="transmembrane region" description="Helical" evidence="1">
    <location>
        <begin position="21"/>
        <end position="44"/>
    </location>
</feature>
<sequence length="76" mass="8488">MGNRGGLYKKRLDWNMKMIDYSLCVPPISWGSVIFSVLQGPLVYSMVFLGSGVFTPVFQDEPVAFVAIMDGRKKTP</sequence>
<reference evidence="2 3" key="1">
    <citation type="submission" date="2019-07" db="EMBL/GenBank/DDBJ databases">
        <title>Genome sequencing of 100 strains of the haloalkaliphilic chemolithoautotrophic sulfur-oxidizing bacterium Thioalkalivibrio.</title>
        <authorList>
            <person name="Muyzer G."/>
        </authorList>
    </citation>
    <scope>NUCLEOTIDE SEQUENCE [LARGE SCALE GENOMIC DNA]</scope>
    <source>
        <strain evidence="2 3">ASO4-4</strain>
    </source>
</reference>
<keyword evidence="1" id="KW-0812">Transmembrane</keyword>
<organism evidence="2 3">
    <name type="scientific">Desulfobotulus alkaliphilus</name>
    <dbReference type="NCBI Taxonomy" id="622671"/>
    <lineage>
        <taxon>Bacteria</taxon>
        <taxon>Pseudomonadati</taxon>
        <taxon>Thermodesulfobacteriota</taxon>
        <taxon>Desulfobacteria</taxon>
        <taxon>Desulfobacterales</taxon>
        <taxon>Desulfobacteraceae</taxon>
        <taxon>Desulfobotulus</taxon>
    </lineage>
</organism>
<keyword evidence="1" id="KW-1133">Transmembrane helix</keyword>